<protein>
    <submittedName>
        <fullName evidence="1">Uncharacterized protein</fullName>
    </submittedName>
</protein>
<evidence type="ECO:0000313" key="1">
    <source>
        <dbReference type="EMBL" id="JAD64092.1"/>
    </source>
</evidence>
<dbReference type="EMBL" id="GBRH01233803">
    <property type="protein sequence ID" value="JAD64092.1"/>
    <property type="molecule type" value="Transcribed_RNA"/>
</dbReference>
<sequence length="11" mass="1215">MCVAVVLVYAF</sequence>
<reference evidence="1" key="2">
    <citation type="journal article" date="2015" name="Data Brief">
        <title>Shoot transcriptome of the giant reed, Arundo donax.</title>
        <authorList>
            <person name="Barrero R.A."/>
            <person name="Guerrero F.D."/>
            <person name="Moolhuijzen P."/>
            <person name="Goolsby J.A."/>
            <person name="Tidwell J."/>
            <person name="Bellgard S.E."/>
            <person name="Bellgard M.I."/>
        </authorList>
    </citation>
    <scope>NUCLEOTIDE SEQUENCE</scope>
    <source>
        <tissue evidence="1">Shoot tissue taken approximately 20 cm above the soil surface</tissue>
    </source>
</reference>
<proteinExistence type="predicted"/>
<accession>A0A0A9BXY3</accession>
<name>A0A0A9BXY3_ARUDO</name>
<organism evidence="1">
    <name type="scientific">Arundo donax</name>
    <name type="common">Giant reed</name>
    <name type="synonym">Donax arundinaceus</name>
    <dbReference type="NCBI Taxonomy" id="35708"/>
    <lineage>
        <taxon>Eukaryota</taxon>
        <taxon>Viridiplantae</taxon>
        <taxon>Streptophyta</taxon>
        <taxon>Embryophyta</taxon>
        <taxon>Tracheophyta</taxon>
        <taxon>Spermatophyta</taxon>
        <taxon>Magnoliopsida</taxon>
        <taxon>Liliopsida</taxon>
        <taxon>Poales</taxon>
        <taxon>Poaceae</taxon>
        <taxon>PACMAD clade</taxon>
        <taxon>Arundinoideae</taxon>
        <taxon>Arundineae</taxon>
        <taxon>Arundo</taxon>
    </lineage>
</organism>
<reference evidence="1" key="1">
    <citation type="submission" date="2014-09" db="EMBL/GenBank/DDBJ databases">
        <authorList>
            <person name="Magalhaes I.L.F."/>
            <person name="Oliveira U."/>
            <person name="Santos F.R."/>
            <person name="Vidigal T.H.D.A."/>
            <person name="Brescovit A.D."/>
            <person name="Santos A.J."/>
        </authorList>
    </citation>
    <scope>NUCLEOTIDE SEQUENCE</scope>
    <source>
        <tissue evidence="1">Shoot tissue taken approximately 20 cm above the soil surface</tissue>
    </source>
</reference>